<evidence type="ECO:0000313" key="5">
    <source>
        <dbReference type="Proteomes" id="UP000652761"/>
    </source>
</evidence>
<evidence type="ECO:0000259" key="3">
    <source>
        <dbReference type="Pfam" id="PF17766"/>
    </source>
</evidence>
<dbReference type="GO" id="GO:0004252">
    <property type="term" value="F:serine-type endopeptidase activity"/>
    <property type="evidence" value="ECO:0007669"/>
    <property type="project" value="InterPro"/>
</dbReference>
<reference evidence="4" key="1">
    <citation type="submission" date="2017-07" db="EMBL/GenBank/DDBJ databases">
        <title>Taro Niue Genome Assembly and Annotation.</title>
        <authorList>
            <person name="Atibalentja N."/>
            <person name="Keating K."/>
            <person name="Fields C.J."/>
        </authorList>
    </citation>
    <scope>NUCLEOTIDE SEQUENCE</scope>
    <source>
        <strain evidence="4">Niue_2</strain>
        <tissue evidence="4">Leaf</tissue>
    </source>
</reference>
<dbReference type="PANTHER" id="PTHR10795">
    <property type="entry name" value="PROPROTEIN CONVERTASE SUBTILISIN/KEXIN"/>
    <property type="match status" value="1"/>
</dbReference>
<evidence type="ECO:0000256" key="1">
    <source>
        <dbReference type="ARBA" id="ARBA00011073"/>
    </source>
</evidence>
<gene>
    <name evidence="4" type="ORF">Taro_018969</name>
</gene>
<comment type="similarity">
    <text evidence="1">Belongs to the peptidase S8 family.</text>
</comment>
<dbReference type="InterPro" id="IPR041469">
    <property type="entry name" value="Subtilisin-like_FN3"/>
</dbReference>
<dbReference type="GO" id="GO:0006508">
    <property type="term" value="P:proteolysis"/>
    <property type="evidence" value="ECO:0007669"/>
    <property type="project" value="InterPro"/>
</dbReference>
<dbReference type="Gene3D" id="3.40.50.200">
    <property type="entry name" value="Peptidase S8/S53 domain"/>
    <property type="match status" value="1"/>
</dbReference>
<dbReference type="OrthoDB" id="206201at2759"/>
<dbReference type="InterPro" id="IPR045051">
    <property type="entry name" value="SBT"/>
</dbReference>
<organism evidence="4 5">
    <name type="scientific">Colocasia esculenta</name>
    <name type="common">Wild taro</name>
    <name type="synonym">Arum esculentum</name>
    <dbReference type="NCBI Taxonomy" id="4460"/>
    <lineage>
        <taxon>Eukaryota</taxon>
        <taxon>Viridiplantae</taxon>
        <taxon>Streptophyta</taxon>
        <taxon>Embryophyta</taxon>
        <taxon>Tracheophyta</taxon>
        <taxon>Spermatophyta</taxon>
        <taxon>Magnoliopsida</taxon>
        <taxon>Liliopsida</taxon>
        <taxon>Araceae</taxon>
        <taxon>Aroideae</taxon>
        <taxon>Colocasieae</taxon>
        <taxon>Colocasia</taxon>
    </lineage>
</organism>
<dbReference type="Proteomes" id="UP000652761">
    <property type="component" value="Unassembled WGS sequence"/>
</dbReference>
<dbReference type="EMBL" id="NMUH01000899">
    <property type="protein sequence ID" value="MQL86436.1"/>
    <property type="molecule type" value="Genomic_DNA"/>
</dbReference>
<accession>A0A843UV48</accession>
<sequence>MIAPGVNILTWPRDAALTSPPDWIPAAAKSALMTNAYNMDNFGGVIHDLANGKEFTPFVCGAGHVDPNRSLDSGLVCDLQVGDYISFHCTISYSPLQIAVFVKDLAVDCSEKEMASLGDLNYPSISVVFDPHNKVVTYMRTVKNVGSTQAGEVSYEVEVSPPPAECRHQCEP</sequence>
<evidence type="ECO:0000313" key="4">
    <source>
        <dbReference type="EMBL" id="MQL86436.1"/>
    </source>
</evidence>
<dbReference type="Gene3D" id="2.60.40.2310">
    <property type="match status" value="1"/>
</dbReference>
<comment type="caution">
    <text evidence="4">The sequence shown here is derived from an EMBL/GenBank/DDBJ whole genome shotgun (WGS) entry which is preliminary data.</text>
</comment>
<dbReference type="SUPFAM" id="SSF52743">
    <property type="entry name" value="Subtilisin-like"/>
    <property type="match status" value="1"/>
</dbReference>
<feature type="domain" description="Subtilisin-like protease fibronectin type-III" evidence="3">
    <location>
        <begin position="119"/>
        <end position="163"/>
    </location>
</feature>
<proteinExistence type="inferred from homology"/>
<dbReference type="AlphaFoldDB" id="A0A843UV48"/>
<keyword evidence="5" id="KW-1185">Reference proteome</keyword>
<keyword evidence="2" id="KW-0732">Signal</keyword>
<protein>
    <recommendedName>
        <fullName evidence="3">Subtilisin-like protease fibronectin type-III domain-containing protein</fullName>
    </recommendedName>
</protein>
<evidence type="ECO:0000256" key="2">
    <source>
        <dbReference type="ARBA" id="ARBA00022729"/>
    </source>
</evidence>
<dbReference type="Pfam" id="PF17766">
    <property type="entry name" value="fn3_6"/>
    <property type="match status" value="1"/>
</dbReference>
<dbReference type="InterPro" id="IPR036852">
    <property type="entry name" value="Peptidase_S8/S53_dom_sf"/>
</dbReference>
<name>A0A843UV48_COLES</name>